<gene>
    <name evidence="7" type="ORF">UFOPK1410_00864</name>
    <name evidence="8" type="ORF">UFOPK1855_00358</name>
</gene>
<feature type="transmembrane region" description="Helical" evidence="6">
    <location>
        <begin position="267"/>
        <end position="290"/>
    </location>
</feature>
<dbReference type="SUPFAM" id="SSF103473">
    <property type="entry name" value="MFS general substrate transporter"/>
    <property type="match status" value="1"/>
</dbReference>
<feature type="transmembrane region" description="Helical" evidence="6">
    <location>
        <begin position="326"/>
        <end position="349"/>
    </location>
</feature>
<dbReference type="Pfam" id="PF07690">
    <property type="entry name" value="MFS_1"/>
    <property type="match status" value="1"/>
</dbReference>
<dbReference type="GO" id="GO:0022857">
    <property type="term" value="F:transmembrane transporter activity"/>
    <property type="evidence" value="ECO:0007669"/>
    <property type="project" value="InterPro"/>
</dbReference>
<proteinExistence type="predicted"/>
<dbReference type="AlphaFoldDB" id="A0A6J6HAV0"/>
<feature type="transmembrane region" description="Helical" evidence="6">
    <location>
        <begin position="91"/>
        <end position="112"/>
    </location>
</feature>
<dbReference type="EMBL" id="CAEZSH010000122">
    <property type="protein sequence ID" value="CAB4544323.1"/>
    <property type="molecule type" value="Genomic_DNA"/>
</dbReference>
<evidence type="ECO:0000256" key="3">
    <source>
        <dbReference type="ARBA" id="ARBA00022692"/>
    </source>
</evidence>
<protein>
    <submittedName>
        <fullName evidence="8">Unannotated protein</fullName>
    </submittedName>
</protein>
<dbReference type="EMBL" id="CAEZUW010000040">
    <property type="protein sequence ID" value="CAB4610096.1"/>
    <property type="molecule type" value="Genomic_DNA"/>
</dbReference>
<accession>A0A6J6HAV0</accession>
<reference evidence="8" key="1">
    <citation type="submission" date="2020-05" db="EMBL/GenBank/DDBJ databases">
        <authorList>
            <person name="Chiriac C."/>
            <person name="Salcher M."/>
            <person name="Ghai R."/>
            <person name="Kavagutti S V."/>
        </authorList>
    </citation>
    <scope>NUCLEOTIDE SEQUENCE</scope>
</reference>
<keyword evidence="3 6" id="KW-0812">Transmembrane</keyword>
<feature type="transmembrane region" description="Helical" evidence="6">
    <location>
        <begin position="370"/>
        <end position="392"/>
    </location>
</feature>
<feature type="transmembrane region" description="Helical" evidence="6">
    <location>
        <begin position="238"/>
        <end position="261"/>
    </location>
</feature>
<dbReference type="InterPro" id="IPR011701">
    <property type="entry name" value="MFS"/>
</dbReference>
<evidence type="ECO:0000256" key="1">
    <source>
        <dbReference type="ARBA" id="ARBA00004651"/>
    </source>
</evidence>
<feature type="transmembrane region" description="Helical" evidence="6">
    <location>
        <begin position="398"/>
        <end position="418"/>
    </location>
</feature>
<evidence type="ECO:0000313" key="8">
    <source>
        <dbReference type="EMBL" id="CAB4610096.1"/>
    </source>
</evidence>
<dbReference type="CDD" id="cd06173">
    <property type="entry name" value="MFS_MefA_like"/>
    <property type="match status" value="1"/>
</dbReference>
<feature type="transmembrane region" description="Helical" evidence="6">
    <location>
        <begin position="63"/>
        <end position="84"/>
    </location>
</feature>
<feature type="transmembrane region" description="Helical" evidence="6">
    <location>
        <begin position="118"/>
        <end position="139"/>
    </location>
</feature>
<dbReference type="PANTHER" id="PTHR23513:SF6">
    <property type="entry name" value="MAJOR FACILITATOR SUPERFAMILY ASSOCIATED DOMAIN-CONTAINING PROTEIN"/>
    <property type="match status" value="1"/>
</dbReference>
<evidence type="ECO:0000313" key="7">
    <source>
        <dbReference type="EMBL" id="CAB4544323.1"/>
    </source>
</evidence>
<dbReference type="PANTHER" id="PTHR23513">
    <property type="entry name" value="INTEGRAL MEMBRANE EFFLUX PROTEIN-RELATED"/>
    <property type="match status" value="1"/>
</dbReference>
<keyword evidence="2" id="KW-1003">Cell membrane</keyword>
<feature type="transmembrane region" description="Helical" evidence="6">
    <location>
        <begin position="302"/>
        <end position="320"/>
    </location>
</feature>
<keyword evidence="4 6" id="KW-1133">Transmembrane helix</keyword>
<dbReference type="GO" id="GO:0005886">
    <property type="term" value="C:plasma membrane"/>
    <property type="evidence" value="ECO:0007669"/>
    <property type="project" value="UniProtKB-SubCell"/>
</dbReference>
<dbReference type="Gene3D" id="1.20.1250.20">
    <property type="entry name" value="MFS general substrate transporter like domains"/>
    <property type="match status" value="1"/>
</dbReference>
<dbReference type="InterPro" id="IPR036259">
    <property type="entry name" value="MFS_trans_sf"/>
</dbReference>
<evidence type="ECO:0000256" key="2">
    <source>
        <dbReference type="ARBA" id="ARBA00022475"/>
    </source>
</evidence>
<evidence type="ECO:0000256" key="6">
    <source>
        <dbReference type="SAM" id="Phobius"/>
    </source>
</evidence>
<name>A0A6J6HAV0_9ZZZZ</name>
<organism evidence="8">
    <name type="scientific">freshwater metagenome</name>
    <dbReference type="NCBI Taxonomy" id="449393"/>
    <lineage>
        <taxon>unclassified sequences</taxon>
        <taxon>metagenomes</taxon>
        <taxon>ecological metagenomes</taxon>
    </lineage>
</organism>
<feature type="transmembrane region" description="Helical" evidence="6">
    <location>
        <begin position="26"/>
        <end position="57"/>
    </location>
</feature>
<comment type="subcellular location">
    <subcellularLocation>
        <location evidence="1">Cell membrane</location>
        <topology evidence="1">Multi-pass membrane protein</topology>
    </subcellularLocation>
</comment>
<sequence>MNDAPATEPESTTKENRWMLFRNPRFTWLFTAQTLSVMGSQLGGFAITVVAVVLLQASEAEMGVLNAAGTAAFLVVGLLAGAWVDRWVKRRVMIIADVVRMLLIGLIPILYLADMLEVWHLIVIGAITGVATVFFDVAYQSVIPILFKNEHIAPANSALETSAQISSISGPPLAGWLVTIFKAPAVLFFDALSFGISALTLSFIKDDEKPKPLEDRRPLREEIAEGIRFVWREPIIRAVSFCTSSTNLFNTIGGTLMAIYVLRELEISLPVFGLIMTVAGVGGLAGAALSAKLADWIGEGQLIAVSAFGSAAAFALIPLTSLVDHVWAPFILAAIEFAISFFVLTYNITQVSARQRICPKPLLGRMNASIRFFVWGVMPIGALLSGVLGTAFGSLTTIIIGGIGMLFASLFVILHPLARMRKLPTAPENQEVDVA</sequence>
<evidence type="ECO:0000256" key="5">
    <source>
        <dbReference type="ARBA" id="ARBA00023136"/>
    </source>
</evidence>
<keyword evidence="5 6" id="KW-0472">Membrane</keyword>
<evidence type="ECO:0000256" key="4">
    <source>
        <dbReference type="ARBA" id="ARBA00022989"/>
    </source>
</evidence>